<evidence type="ECO:0000313" key="1">
    <source>
        <dbReference type="EMBL" id="MDT7041280.1"/>
    </source>
</evidence>
<dbReference type="RefSeq" id="WP_313831635.1">
    <property type="nucleotide sequence ID" value="NZ_JAQOUE010000001.1"/>
</dbReference>
<dbReference type="Gene3D" id="1.25.40.10">
    <property type="entry name" value="Tetratricopeptide repeat domain"/>
    <property type="match status" value="1"/>
</dbReference>
<dbReference type="Proteomes" id="UP001250932">
    <property type="component" value="Unassembled WGS sequence"/>
</dbReference>
<sequence length="497" mass="56285">MPTSALLQFVITLFSLMLFLSSCMKSPSPEVGLQELRVQAEERLLQDAKLAFMRGDYPEAVLLLNRFVNNHGQSPLAVEGQWWLARAYEESGNLRLALGRFQRLAQDSLNHPYRHEARLQAQTLIEALGIEPLPQKITGVSIRLVDLHGGAESSWMMSQIPQRRGAVLLIKLGCPIQEVLERGSNGLEEDVSWENRLGRGLAPLVEDASQSGQVVYLGVSLPCLGAFAKGTGAETPQWHDWTFETVTQRVRPSPYYSVLSSGYQNAVLDILSRMSRLKIAGMVFQEEVPFGPYDGFTPIAINSFEKTFQVRLDPPSLFRNGIPRHITQTGGENGSDRWADTFSDMFWKWVGWKSRERLRVMNELVQSLREQFPHLQFGVEIHPESLHAPVVALANFSEDWVETAHSPFDFFVARFVDSPYPIRQASPIRPSHNMPWEFRRSVVQRMVEYLEDPHRVWVSRPGARNDSGAPSVYRNEGNEIWDWPEGVGEIVDLPPVP</sequence>
<evidence type="ECO:0000313" key="2">
    <source>
        <dbReference type="Proteomes" id="UP001250932"/>
    </source>
</evidence>
<keyword evidence="2" id="KW-1185">Reference proteome</keyword>
<dbReference type="EMBL" id="JAQOUE010000001">
    <property type="protein sequence ID" value="MDT7041280.1"/>
    <property type="molecule type" value="Genomic_DNA"/>
</dbReference>
<proteinExistence type="predicted"/>
<organism evidence="1 2">
    <name type="scientific">Candidatus Nitronereus thalassa</name>
    <dbReference type="NCBI Taxonomy" id="3020898"/>
    <lineage>
        <taxon>Bacteria</taxon>
        <taxon>Pseudomonadati</taxon>
        <taxon>Nitrospirota</taxon>
        <taxon>Nitrospiria</taxon>
        <taxon>Nitrospirales</taxon>
        <taxon>Nitrospiraceae</taxon>
        <taxon>Candidatus Nitronereus</taxon>
    </lineage>
</organism>
<protein>
    <submittedName>
        <fullName evidence="1">Bacterial transcriptional activator domain-containing protein</fullName>
    </submittedName>
</protein>
<name>A0ABU3K4D7_9BACT</name>
<comment type="caution">
    <text evidence="1">The sequence shown here is derived from an EMBL/GenBank/DDBJ whole genome shotgun (WGS) entry which is preliminary data.</text>
</comment>
<accession>A0ABU3K4D7</accession>
<dbReference type="InterPro" id="IPR011990">
    <property type="entry name" value="TPR-like_helical_dom_sf"/>
</dbReference>
<gene>
    <name evidence="1" type="ORF">PPG34_02895</name>
</gene>
<dbReference type="Gene3D" id="3.20.20.80">
    <property type="entry name" value="Glycosidases"/>
    <property type="match status" value="1"/>
</dbReference>
<reference evidence="1 2" key="1">
    <citation type="journal article" date="2023" name="ISME J.">
        <title>Cultivation and genomic characterization of novel and ubiquitous marine nitrite-oxidizing bacteria from the Nitrospirales.</title>
        <authorList>
            <person name="Mueller A.J."/>
            <person name="Daebeler A."/>
            <person name="Herbold C.W."/>
            <person name="Kirkegaard R.H."/>
            <person name="Daims H."/>
        </authorList>
    </citation>
    <scope>NUCLEOTIDE SEQUENCE [LARGE SCALE GENOMIC DNA]</scope>
    <source>
        <strain evidence="1 2">EB</strain>
    </source>
</reference>
<dbReference type="SUPFAM" id="SSF48452">
    <property type="entry name" value="TPR-like"/>
    <property type="match status" value="1"/>
</dbReference>